<sequence length="175" mass="19793">MIETKRLQFRPYQWTDLDFLASLWANPDVVRYIGNGKTKNIEEIRALFPAWVKRSQSGFGLQVAVLKESGEPIGHAGLIRQEVDGKHEWEIGYWLAKKYWGQGFATEAALGFRDHAVQQLGISRVISIIQPANHASIHVAQKIGMVKEKETIFRSVPVLIYSLETSSKTSTQSRP</sequence>
<name>A0A1H8FVR9_9BACL</name>
<dbReference type="Gene3D" id="3.40.630.30">
    <property type="match status" value="1"/>
</dbReference>
<keyword evidence="3" id="KW-1185">Reference proteome</keyword>
<evidence type="ECO:0000313" key="2">
    <source>
        <dbReference type="EMBL" id="SEN35645.1"/>
    </source>
</evidence>
<dbReference type="STRING" id="1173111.SAMN05444955_10995"/>
<dbReference type="Pfam" id="PF13302">
    <property type="entry name" value="Acetyltransf_3"/>
    <property type="match status" value="1"/>
</dbReference>
<evidence type="ECO:0000313" key="3">
    <source>
        <dbReference type="Proteomes" id="UP000199695"/>
    </source>
</evidence>
<dbReference type="PANTHER" id="PTHR43792:SF1">
    <property type="entry name" value="N-ACETYLTRANSFERASE DOMAIN-CONTAINING PROTEIN"/>
    <property type="match status" value="1"/>
</dbReference>
<dbReference type="PROSITE" id="PS51186">
    <property type="entry name" value="GNAT"/>
    <property type="match status" value="1"/>
</dbReference>
<dbReference type="SUPFAM" id="SSF55729">
    <property type="entry name" value="Acyl-CoA N-acyltransferases (Nat)"/>
    <property type="match status" value="1"/>
</dbReference>
<evidence type="ECO:0000259" key="1">
    <source>
        <dbReference type="PROSITE" id="PS51186"/>
    </source>
</evidence>
<reference evidence="2 3" key="1">
    <citation type="submission" date="2016-10" db="EMBL/GenBank/DDBJ databases">
        <authorList>
            <person name="de Groot N.N."/>
        </authorList>
    </citation>
    <scope>NUCLEOTIDE SEQUENCE [LARGE SCALE GENOMIC DNA]</scope>
    <source>
        <strain evidence="2 3">DSM 46701</strain>
    </source>
</reference>
<protein>
    <submittedName>
        <fullName evidence="2">Protein N-acetyltransferase, RimJ/RimL family</fullName>
    </submittedName>
</protein>
<dbReference type="AlphaFoldDB" id="A0A1H8FVR9"/>
<dbReference type="RefSeq" id="WP_089969445.1">
    <property type="nucleotide sequence ID" value="NZ_FOCQ01000009.1"/>
</dbReference>
<dbReference type="InterPro" id="IPR000182">
    <property type="entry name" value="GNAT_dom"/>
</dbReference>
<dbReference type="EMBL" id="FOCQ01000009">
    <property type="protein sequence ID" value="SEN35645.1"/>
    <property type="molecule type" value="Genomic_DNA"/>
</dbReference>
<proteinExistence type="predicted"/>
<dbReference type="Proteomes" id="UP000199695">
    <property type="component" value="Unassembled WGS sequence"/>
</dbReference>
<keyword evidence="2" id="KW-0808">Transferase</keyword>
<dbReference type="GO" id="GO:0016747">
    <property type="term" value="F:acyltransferase activity, transferring groups other than amino-acyl groups"/>
    <property type="evidence" value="ECO:0007669"/>
    <property type="project" value="InterPro"/>
</dbReference>
<organism evidence="2 3">
    <name type="scientific">Lihuaxuella thermophila</name>
    <dbReference type="NCBI Taxonomy" id="1173111"/>
    <lineage>
        <taxon>Bacteria</taxon>
        <taxon>Bacillati</taxon>
        <taxon>Bacillota</taxon>
        <taxon>Bacilli</taxon>
        <taxon>Bacillales</taxon>
        <taxon>Thermoactinomycetaceae</taxon>
        <taxon>Lihuaxuella</taxon>
    </lineage>
</organism>
<feature type="domain" description="N-acetyltransferase" evidence="1">
    <location>
        <begin position="7"/>
        <end position="164"/>
    </location>
</feature>
<accession>A0A1H8FVR9</accession>
<dbReference type="InterPro" id="IPR051531">
    <property type="entry name" value="N-acetyltransferase"/>
</dbReference>
<dbReference type="InterPro" id="IPR016181">
    <property type="entry name" value="Acyl_CoA_acyltransferase"/>
</dbReference>
<dbReference type="PANTHER" id="PTHR43792">
    <property type="entry name" value="GNAT FAMILY, PUTATIVE (AFU_ORTHOLOGUE AFUA_3G00765)-RELATED-RELATED"/>
    <property type="match status" value="1"/>
</dbReference>
<dbReference type="OrthoDB" id="9798081at2"/>
<gene>
    <name evidence="2" type="ORF">SAMN05444955_10995</name>
</gene>